<evidence type="ECO:0008006" key="4">
    <source>
        <dbReference type="Google" id="ProtNLM"/>
    </source>
</evidence>
<proteinExistence type="predicted"/>
<evidence type="ECO:0000313" key="2">
    <source>
        <dbReference type="EMBL" id="MFG6415650.1"/>
    </source>
</evidence>
<keyword evidence="3" id="KW-1185">Reference proteome</keyword>
<dbReference type="EMBL" id="JBIGHY010000006">
    <property type="protein sequence ID" value="MFG6415650.1"/>
    <property type="molecule type" value="Genomic_DNA"/>
</dbReference>
<accession>A0ABW7EQ75</accession>
<reference evidence="2 3" key="1">
    <citation type="submission" date="2024-09" db="EMBL/GenBank/DDBJ databases">
        <title>Novel species of the genus Pelomonas and Roseateles isolated from streams.</title>
        <authorList>
            <person name="Lu H."/>
        </authorList>
    </citation>
    <scope>NUCLEOTIDE SEQUENCE [LARGE SCALE GENOMIC DNA]</scope>
    <source>
        <strain evidence="2 3">DC23W</strain>
    </source>
</reference>
<dbReference type="RefSeq" id="WP_394471719.1">
    <property type="nucleotide sequence ID" value="NZ_JBIGHY010000006.1"/>
</dbReference>
<dbReference type="Proteomes" id="UP001606300">
    <property type="component" value="Unassembled WGS sequence"/>
</dbReference>
<feature type="signal peptide" evidence="1">
    <location>
        <begin position="1"/>
        <end position="21"/>
    </location>
</feature>
<feature type="chain" id="PRO_5045498776" description="Copper(I)-binding protein" evidence="1">
    <location>
        <begin position="22"/>
        <end position="165"/>
    </location>
</feature>
<evidence type="ECO:0000313" key="3">
    <source>
        <dbReference type="Proteomes" id="UP001606300"/>
    </source>
</evidence>
<protein>
    <recommendedName>
        <fullName evidence="4">Copper(I)-binding protein</fullName>
    </recommendedName>
</protein>
<keyword evidence="1" id="KW-0732">Signal</keyword>
<sequence>MRLPSLLLAAALSLSPLASRAAAPVELRFTDFFAQPIGPRGLEPSAKLLSVNGQAVKLTGFMVRREQPQAGSFLLVPVPITMAEHADGEADDLPPSAVTVVLASGQRDRLVAFQPGPLTLSGRLEFGAAEDATGRVSWVRLHLDPAALATQAGTAAPAHTHGHSH</sequence>
<organism evidence="2 3">
    <name type="scientific">Pelomonas dachongensis</name>
    <dbReference type="NCBI Taxonomy" id="3299029"/>
    <lineage>
        <taxon>Bacteria</taxon>
        <taxon>Pseudomonadati</taxon>
        <taxon>Pseudomonadota</taxon>
        <taxon>Betaproteobacteria</taxon>
        <taxon>Burkholderiales</taxon>
        <taxon>Sphaerotilaceae</taxon>
        <taxon>Roseateles</taxon>
    </lineage>
</organism>
<comment type="caution">
    <text evidence="2">The sequence shown here is derived from an EMBL/GenBank/DDBJ whole genome shotgun (WGS) entry which is preliminary data.</text>
</comment>
<gene>
    <name evidence="2" type="ORF">ACG02S_17290</name>
</gene>
<name>A0ABW7EQ75_9BURK</name>
<evidence type="ECO:0000256" key="1">
    <source>
        <dbReference type="SAM" id="SignalP"/>
    </source>
</evidence>